<feature type="transmembrane region" description="Helical" evidence="19">
    <location>
        <begin position="37"/>
        <end position="54"/>
    </location>
</feature>
<dbReference type="Proteomes" id="UP000676996">
    <property type="component" value="Unassembled WGS sequence"/>
</dbReference>
<dbReference type="EC" id="2.7.7.41" evidence="6 18"/>
<evidence type="ECO:0000313" key="20">
    <source>
        <dbReference type="EMBL" id="MBR0551574.1"/>
    </source>
</evidence>
<evidence type="ECO:0000256" key="1">
    <source>
        <dbReference type="ARBA" id="ARBA00001698"/>
    </source>
</evidence>
<dbReference type="EMBL" id="JAGRQC010000001">
    <property type="protein sequence ID" value="MBR0551574.1"/>
    <property type="molecule type" value="Genomic_DNA"/>
</dbReference>
<dbReference type="GO" id="GO:0016024">
    <property type="term" value="P:CDP-diacylglycerol biosynthetic process"/>
    <property type="evidence" value="ECO:0007669"/>
    <property type="project" value="TreeGrafter"/>
</dbReference>
<evidence type="ECO:0000256" key="13">
    <source>
        <dbReference type="ARBA" id="ARBA00022989"/>
    </source>
</evidence>
<evidence type="ECO:0000256" key="17">
    <source>
        <dbReference type="ARBA" id="ARBA00023264"/>
    </source>
</evidence>
<evidence type="ECO:0000256" key="2">
    <source>
        <dbReference type="ARBA" id="ARBA00004651"/>
    </source>
</evidence>
<evidence type="ECO:0000256" key="4">
    <source>
        <dbReference type="ARBA" id="ARBA00005189"/>
    </source>
</evidence>
<dbReference type="Pfam" id="PF01148">
    <property type="entry name" value="CTP_transf_1"/>
    <property type="match status" value="1"/>
</dbReference>
<keyword evidence="8" id="KW-1003">Cell membrane</keyword>
<comment type="caution">
    <text evidence="20">The sequence shown here is derived from an EMBL/GenBank/DDBJ whole genome shotgun (WGS) entry which is preliminary data.</text>
</comment>
<keyword evidence="16" id="KW-0594">Phospholipid biosynthesis</keyword>
<comment type="pathway">
    <text evidence="3 18">Phospholipid metabolism; CDP-diacylglycerol biosynthesis; CDP-diacylglycerol from sn-glycerol 3-phosphate: step 3/3.</text>
</comment>
<dbReference type="GO" id="GO:0005886">
    <property type="term" value="C:plasma membrane"/>
    <property type="evidence" value="ECO:0007669"/>
    <property type="project" value="UniProtKB-SubCell"/>
</dbReference>
<feature type="transmembrane region" description="Helical" evidence="19">
    <location>
        <begin position="113"/>
        <end position="129"/>
    </location>
</feature>
<comment type="pathway">
    <text evidence="4">Lipid metabolism.</text>
</comment>
<dbReference type="PROSITE" id="PS01315">
    <property type="entry name" value="CDS"/>
    <property type="match status" value="1"/>
</dbReference>
<keyword evidence="14" id="KW-0443">Lipid metabolism</keyword>
<dbReference type="InterPro" id="IPR000374">
    <property type="entry name" value="PC_trans"/>
</dbReference>
<evidence type="ECO:0000256" key="14">
    <source>
        <dbReference type="ARBA" id="ARBA00023098"/>
    </source>
</evidence>
<gene>
    <name evidence="20" type="ORF">J7S20_03530</name>
</gene>
<reference evidence="20" key="1">
    <citation type="submission" date="2021-04" db="EMBL/GenBank/DDBJ databases">
        <title>Ouciella asimina sp. nov., isolated from the surface seawater in the hydrothermal field of Okinawa Trough.</title>
        <authorList>
            <person name="Shuang W."/>
        </authorList>
    </citation>
    <scope>NUCLEOTIDE SEQUENCE</scope>
    <source>
        <strain evidence="20">LXI357</strain>
    </source>
</reference>
<accession>A0A8T4ICJ8</accession>
<evidence type="ECO:0000256" key="7">
    <source>
        <dbReference type="ARBA" id="ARBA00019373"/>
    </source>
</evidence>
<dbReference type="PANTHER" id="PTHR46382">
    <property type="entry name" value="PHOSPHATIDATE CYTIDYLYLTRANSFERASE"/>
    <property type="match status" value="1"/>
</dbReference>
<dbReference type="AlphaFoldDB" id="A0A8T4ICJ8"/>
<proteinExistence type="inferred from homology"/>
<dbReference type="PANTHER" id="PTHR46382:SF1">
    <property type="entry name" value="PHOSPHATIDATE CYTIDYLYLTRANSFERASE"/>
    <property type="match status" value="1"/>
</dbReference>
<evidence type="ECO:0000256" key="6">
    <source>
        <dbReference type="ARBA" id="ARBA00012487"/>
    </source>
</evidence>
<feature type="transmembrane region" description="Helical" evidence="19">
    <location>
        <begin position="158"/>
        <end position="178"/>
    </location>
</feature>
<sequence>MARFRPHGAGGGAVGICAPSSAVRRPVNAPLPPRSDLPVRAAVGAVLIALAALALWVGDWLFWIILSAVSLLMMAEWSGLAHASARNTRIAQFTICVPLAIMAPKWIAAGPGFFALGLIFGAMFFVAIVTRRQILAVGAVYVVLPVLALLWLRAQPDGLLLAFWSMALVWACDIGAYFAGRNLGGPKLAPRVSPNKTWSGLLGGVVGAALLGAILYRFGLPLHLAIASPFLAVVAQAGDLYESWLKRRAGVKDSGTLLPGHGGFLDRLDGLVPVAPIAALLVFLPEVIR</sequence>
<name>A0A8T4ICJ8_9SPHN</name>
<evidence type="ECO:0000256" key="3">
    <source>
        <dbReference type="ARBA" id="ARBA00005119"/>
    </source>
</evidence>
<evidence type="ECO:0000256" key="9">
    <source>
        <dbReference type="ARBA" id="ARBA00022516"/>
    </source>
</evidence>
<protein>
    <recommendedName>
        <fullName evidence="7 18">Phosphatidate cytidylyltransferase</fullName>
        <ecNumber evidence="6 18">2.7.7.41</ecNumber>
    </recommendedName>
</protein>
<feature type="transmembrane region" description="Helical" evidence="19">
    <location>
        <begin position="134"/>
        <end position="152"/>
    </location>
</feature>
<keyword evidence="17" id="KW-1208">Phospholipid metabolism</keyword>
<comment type="catalytic activity">
    <reaction evidence="1 18">
        <text>a 1,2-diacyl-sn-glycero-3-phosphate + CTP + H(+) = a CDP-1,2-diacyl-sn-glycerol + diphosphate</text>
        <dbReference type="Rhea" id="RHEA:16229"/>
        <dbReference type="ChEBI" id="CHEBI:15378"/>
        <dbReference type="ChEBI" id="CHEBI:33019"/>
        <dbReference type="ChEBI" id="CHEBI:37563"/>
        <dbReference type="ChEBI" id="CHEBI:58332"/>
        <dbReference type="ChEBI" id="CHEBI:58608"/>
        <dbReference type="EC" id="2.7.7.41"/>
    </reaction>
</comment>
<keyword evidence="13 19" id="KW-1133">Transmembrane helix</keyword>
<keyword evidence="10 18" id="KW-0808">Transferase</keyword>
<evidence type="ECO:0000256" key="18">
    <source>
        <dbReference type="RuleBase" id="RU003938"/>
    </source>
</evidence>
<evidence type="ECO:0000256" key="11">
    <source>
        <dbReference type="ARBA" id="ARBA00022692"/>
    </source>
</evidence>
<evidence type="ECO:0000256" key="12">
    <source>
        <dbReference type="ARBA" id="ARBA00022695"/>
    </source>
</evidence>
<evidence type="ECO:0000256" key="19">
    <source>
        <dbReference type="SAM" id="Phobius"/>
    </source>
</evidence>
<evidence type="ECO:0000256" key="10">
    <source>
        <dbReference type="ARBA" id="ARBA00022679"/>
    </source>
</evidence>
<evidence type="ECO:0000313" key="21">
    <source>
        <dbReference type="Proteomes" id="UP000676996"/>
    </source>
</evidence>
<keyword evidence="12 18" id="KW-0548">Nucleotidyltransferase</keyword>
<keyword evidence="11 18" id="KW-0812">Transmembrane</keyword>
<evidence type="ECO:0000256" key="8">
    <source>
        <dbReference type="ARBA" id="ARBA00022475"/>
    </source>
</evidence>
<evidence type="ECO:0000256" key="5">
    <source>
        <dbReference type="ARBA" id="ARBA00010185"/>
    </source>
</evidence>
<keyword evidence="15 19" id="KW-0472">Membrane</keyword>
<comment type="subcellular location">
    <subcellularLocation>
        <location evidence="2">Cell membrane</location>
        <topology evidence="2">Multi-pass membrane protein</topology>
    </subcellularLocation>
</comment>
<evidence type="ECO:0000256" key="15">
    <source>
        <dbReference type="ARBA" id="ARBA00023136"/>
    </source>
</evidence>
<feature type="transmembrane region" description="Helical" evidence="19">
    <location>
        <begin position="198"/>
        <end position="216"/>
    </location>
</feature>
<keyword evidence="9" id="KW-0444">Lipid biosynthesis</keyword>
<keyword evidence="21" id="KW-1185">Reference proteome</keyword>
<evidence type="ECO:0000256" key="16">
    <source>
        <dbReference type="ARBA" id="ARBA00023209"/>
    </source>
</evidence>
<organism evidence="20 21">
    <name type="scientific">Stakelama marina</name>
    <dbReference type="NCBI Taxonomy" id="2826939"/>
    <lineage>
        <taxon>Bacteria</taxon>
        <taxon>Pseudomonadati</taxon>
        <taxon>Pseudomonadota</taxon>
        <taxon>Alphaproteobacteria</taxon>
        <taxon>Sphingomonadales</taxon>
        <taxon>Sphingomonadaceae</taxon>
        <taxon>Stakelama</taxon>
    </lineage>
</organism>
<dbReference type="GO" id="GO:0004605">
    <property type="term" value="F:phosphatidate cytidylyltransferase activity"/>
    <property type="evidence" value="ECO:0007669"/>
    <property type="project" value="UniProtKB-EC"/>
</dbReference>
<comment type="similarity">
    <text evidence="5 18">Belongs to the CDS family.</text>
</comment>